<evidence type="ECO:0000313" key="2">
    <source>
        <dbReference type="Proteomes" id="UP001153269"/>
    </source>
</evidence>
<reference evidence="1" key="1">
    <citation type="submission" date="2020-03" db="EMBL/GenBank/DDBJ databases">
        <authorList>
            <person name="Weist P."/>
        </authorList>
    </citation>
    <scope>NUCLEOTIDE SEQUENCE</scope>
</reference>
<accession>A0A9N7UM71</accession>
<comment type="caution">
    <text evidence="1">The sequence shown here is derived from an EMBL/GenBank/DDBJ whole genome shotgun (WGS) entry which is preliminary data.</text>
</comment>
<protein>
    <submittedName>
        <fullName evidence="1">Uncharacterized protein</fullName>
    </submittedName>
</protein>
<dbReference type="AlphaFoldDB" id="A0A9N7UM71"/>
<gene>
    <name evidence="1" type="ORF">PLEPLA_LOCUS23029</name>
</gene>
<sequence length="153" mass="16752">MRTKSQIRWLQKVRTQLSGLDLQGGSFQRREPEITEAVALQRAAEGWQTALQSPNLPPCQAAVKWTLVGSGLFRLSTVVNDNMHRPQHPMLPTSASCNLPEGAARGGIMCPARCARDTQRPGLVSRAAEGRDVDNLRGKVVLDDFPFSGFPSD</sequence>
<dbReference type="Proteomes" id="UP001153269">
    <property type="component" value="Unassembled WGS sequence"/>
</dbReference>
<evidence type="ECO:0000313" key="1">
    <source>
        <dbReference type="EMBL" id="CAB1434927.1"/>
    </source>
</evidence>
<dbReference type="EMBL" id="CADEAL010001713">
    <property type="protein sequence ID" value="CAB1434927.1"/>
    <property type="molecule type" value="Genomic_DNA"/>
</dbReference>
<keyword evidence="2" id="KW-1185">Reference proteome</keyword>
<name>A0A9N7UM71_PLEPL</name>
<proteinExistence type="predicted"/>
<organism evidence="1 2">
    <name type="scientific">Pleuronectes platessa</name>
    <name type="common">European plaice</name>
    <dbReference type="NCBI Taxonomy" id="8262"/>
    <lineage>
        <taxon>Eukaryota</taxon>
        <taxon>Metazoa</taxon>
        <taxon>Chordata</taxon>
        <taxon>Craniata</taxon>
        <taxon>Vertebrata</taxon>
        <taxon>Euteleostomi</taxon>
        <taxon>Actinopterygii</taxon>
        <taxon>Neopterygii</taxon>
        <taxon>Teleostei</taxon>
        <taxon>Neoteleostei</taxon>
        <taxon>Acanthomorphata</taxon>
        <taxon>Carangaria</taxon>
        <taxon>Pleuronectiformes</taxon>
        <taxon>Pleuronectoidei</taxon>
        <taxon>Pleuronectidae</taxon>
        <taxon>Pleuronectes</taxon>
    </lineage>
</organism>